<proteinExistence type="predicted"/>
<sequence>MRWDFANFRGSLHLLSEDAFLGHCKIFNIKIISKTLNVNSPMCCSDPQGEQRIAPL</sequence>
<protein>
    <submittedName>
        <fullName evidence="1">Uncharacterized protein</fullName>
    </submittedName>
</protein>
<organism evidence="1">
    <name type="scientific">Arion vulgaris</name>
    <dbReference type="NCBI Taxonomy" id="1028688"/>
    <lineage>
        <taxon>Eukaryota</taxon>
        <taxon>Metazoa</taxon>
        <taxon>Spiralia</taxon>
        <taxon>Lophotrochozoa</taxon>
        <taxon>Mollusca</taxon>
        <taxon>Gastropoda</taxon>
        <taxon>Heterobranchia</taxon>
        <taxon>Euthyneura</taxon>
        <taxon>Panpulmonata</taxon>
        <taxon>Eupulmonata</taxon>
        <taxon>Stylommatophora</taxon>
        <taxon>Helicina</taxon>
        <taxon>Arionoidea</taxon>
        <taxon>Arionidae</taxon>
        <taxon>Arion</taxon>
    </lineage>
</organism>
<name>A0A0B7B7T8_9EUPU</name>
<reference evidence="1" key="1">
    <citation type="submission" date="2014-12" db="EMBL/GenBank/DDBJ databases">
        <title>Insight into the proteome of Arion vulgaris.</title>
        <authorList>
            <person name="Aradska J."/>
            <person name="Bulat T."/>
            <person name="Smidak R."/>
            <person name="Sarate P."/>
            <person name="Gangsoo J."/>
            <person name="Sialana F."/>
            <person name="Bilban M."/>
            <person name="Lubec G."/>
        </authorList>
    </citation>
    <scope>NUCLEOTIDE SEQUENCE</scope>
    <source>
        <tissue evidence="1">Skin</tissue>
    </source>
</reference>
<dbReference type="AlphaFoldDB" id="A0A0B7B7T8"/>
<dbReference type="EMBL" id="HACG01042203">
    <property type="protein sequence ID" value="CEK89068.1"/>
    <property type="molecule type" value="Transcribed_RNA"/>
</dbReference>
<gene>
    <name evidence="1" type="primary">ORF168791</name>
</gene>
<evidence type="ECO:0000313" key="1">
    <source>
        <dbReference type="EMBL" id="CEK89068.1"/>
    </source>
</evidence>
<accession>A0A0B7B7T8</accession>